<dbReference type="EMBL" id="KZ826348">
    <property type="protein sequence ID" value="PYI06630.1"/>
    <property type="molecule type" value="Genomic_DNA"/>
</dbReference>
<protein>
    <submittedName>
        <fullName evidence="2">Uncharacterized protein</fullName>
    </submittedName>
</protein>
<gene>
    <name evidence="2" type="ORF">BO78DRAFT_113065</name>
</gene>
<evidence type="ECO:0000313" key="3">
    <source>
        <dbReference type="Proteomes" id="UP000248423"/>
    </source>
</evidence>
<dbReference type="VEuPathDB" id="FungiDB:BO78DRAFT_113065"/>
<feature type="region of interest" description="Disordered" evidence="1">
    <location>
        <begin position="85"/>
        <end position="108"/>
    </location>
</feature>
<name>A0A319EB29_ASPSB</name>
<accession>A0A319EB29</accession>
<proteinExistence type="predicted"/>
<sequence>MMAPGRHTSLVSPAACPDELGLNQHRSLYQRACKRPWLSNCCFSDQVRKNEASSRGVSNRCDRCATKVRRQAHARSPAVKPLYSRAALDNDRNDPATLSASPPFSSPGTLRFQLSQETPSLNINLTMPIDSSIPPTDGAVGVNSPFFLIPRVSH</sequence>
<reference evidence="2 3" key="1">
    <citation type="submission" date="2018-02" db="EMBL/GenBank/DDBJ databases">
        <title>The genomes of Aspergillus section Nigri reveals drivers in fungal speciation.</title>
        <authorList>
            <consortium name="DOE Joint Genome Institute"/>
            <person name="Vesth T.C."/>
            <person name="Nybo J."/>
            <person name="Theobald S."/>
            <person name="Brandl J."/>
            <person name="Frisvad J.C."/>
            <person name="Nielsen K.F."/>
            <person name="Lyhne E.K."/>
            <person name="Kogle M.E."/>
            <person name="Kuo A."/>
            <person name="Riley R."/>
            <person name="Clum A."/>
            <person name="Nolan M."/>
            <person name="Lipzen A."/>
            <person name="Salamov A."/>
            <person name="Henrissat B."/>
            <person name="Wiebenga A."/>
            <person name="De vries R.P."/>
            <person name="Grigoriev I.V."/>
            <person name="Mortensen U.H."/>
            <person name="Andersen M.R."/>
            <person name="Baker S.E."/>
        </authorList>
    </citation>
    <scope>NUCLEOTIDE SEQUENCE [LARGE SCALE GENOMIC DNA]</scope>
    <source>
        <strain evidence="2 3">CBS 121057</strain>
    </source>
</reference>
<keyword evidence="3" id="KW-1185">Reference proteome</keyword>
<organism evidence="2 3">
    <name type="scientific">Aspergillus sclerotiicarbonarius (strain CBS 121057 / IBT 28362)</name>
    <dbReference type="NCBI Taxonomy" id="1448318"/>
    <lineage>
        <taxon>Eukaryota</taxon>
        <taxon>Fungi</taxon>
        <taxon>Dikarya</taxon>
        <taxon>Ascomycota</taxon>
        <taxon>Pezizomycotina</taxon>
        <taxon>Eurotiomycetes</taxon>
        <taxon>Eurotiomycetidae</taxon>
        <taxon>Eurotiales</taxon>
        <taxon>Aspergillaceae</taxon>
        <taxon>Aspergillus</taxon>
        <taxon>Aspergillus subgen. Circumdati</taxon>
    </lineage>
</organism>
<evidence type="ECO:0000256" key="1">
    <source>
        <dbReference type="SAM" id="MobiDB-lite"/>
    </source>
</evidence>
<dbReference type="Proteomes" id="UP000248423">
    <property type="component" value="Unassembled WGS sequence"/>
</dbReference>
<dbReference type="AlphaFoldDB" id="A0A319EB29"/>
<evidence type="ECO:0000313" key="2">
    <source>
        <dbReference type="EMBL" id="PYI06630.1"/>
    </source>
</evidence>
<feature type="compositionally biased region" description="Polar residues" evidence="1">
    <location>
        <begin position="96"/>
        <end position="108"/>
    </location>
</feature>